<dbReference type="Pfam" id="PF08263">
    <property type="entry name" value="LRRNT_2"/>
    <property type="match status" value="1"/>
</dbReference>
<organism evidence="4 5">
    <name type="scientific">Kipferlia bialata</name>
    <dbReference type="NCBI Taxonomy" id="797122"/>
    <lineage>
        <taxon>Eukaryota</taxon>
        <taxon>Metamonada</taxon>
        <taxon>Carpediemonas-like organisms</taxon>
        <taxon>Kipferlia</taxon>
    </lineage>
</organism>
<evidence type="ECO:0000256" key="2">
    <source>
        <dbReference type="ARBA" id="ARBA00038043"/>
    </source>
</evidence>
<dbReference type="Gene3D" id="3.80.10.10">
    <property type="entry name" value="Ribonuclease Inhibitor"/>
    <property type="match status" value="1"/>
</dbReference>
<dbReference type="EMBL" id="BDIP01000443">
    <property type="protein sequence ID" value="GIQ81613.1"/>
    <property type="molecule type" value="Genomic_DNA"/>
</dbReference>
<gene>
    <name evidence="4" type="ORF">KIPB_002598</name>
</gene>
<dbReference type="Proteomes" id="UP000265618">
    <property type="component" value="Unassembled WGS sequence"/>
</dbReference>
<comment type="subcellular location">
    <subcellularLocation>
        <location evidence="1">Cell envelope</location>
    </subcellularLocation>
</comment>
<evidence type="ECO:0000256" key="1">
    <source>
        <dbReference type="ARBA" id="ARBA00004196"/>
    </source>
</evidence>
<reference evidence="4 5" key="1">
    <citation type="journal article" date="2018" name="PLoS ONE">
        <title>The draft genome of Kipferlia bialata reveals reductive genome evolution in fornicate parasites.</title>
        <authorList>
            <person name="Tanifuji G."/>
            <person name="Takabayashi S."/>
            <person name="Kume K."/>
            <person name="Takagi M."/>
            <person name="Nakayama T."/>
            <person name="Kamikawa R."/>
            <person name="Inagaki Y."/>
            <person name="Hashimoto T."/>
        </authorList>
    </citation>
    <scope>NUCLEOTIDE SEQUENCE [LARGE SCALE GENOMIC DNA]</scope>
    <source>
        <strain evidence="4">NY0173</strain>
    </source>
</reference>
<dbReference type="PANTHER" id="PTHR48059:SF30">
    <property type="entry name" value="OS06G0587000 PROTEIN"/>
    <property type="match status" value="1"/>
</dbReference>
<dbReference type="InterPro" id="IPR051848">
    <property type="entry name" value="PGIP"/>
</dbReference>
<sequence length="554" mass="62129">MERQSAHMDPVTAARGEDGECLKCQWTKMIPIGDAEYLSLYVGARKRQRRGEPEVEPTRPHSFGIVTVDTTWDKLRFREMPLPTSIGENTDINDILETLQHSLQLRLGDSVYFLCLGSDPYRYRNETTLPVTLAVFDLGTQLWTTQAPEYTPTLSCMICAFTMHDCLVLVARDSLKRDGVWVLDTVPGDESKMSWFCVSPALSDQKVQRNMRGTLNFSITDPHSPDYTHIFSGHEHMIVGPTLELGLMKGPAMPEDIEEVSITAMGRYLFLASRIDQETHHSVYCLDTVGTGQWELAAHIPIPNVTRDRYGSDIPSGAQLVPCIWEGEDLLLLGQKGALEAIYDSTNGPEWTIANNWLSADPHCEWTGVTCNAHGYVNELDLSMFGLTGELPADIGCFPFLQTFYANNNQMTSPIPPEICNLTTLKMVDAGLIGDLPTCMCTMEYLQYAYLSYNMITGEIPDCVNQMTYLREIHLDCNLLEGPVPTEFEELMFLEELWVQCNFDIICTELEGDFIYMCGTDLPVCELCPIEPVQCPVCIVVDGCGLYCAVDEEM</sequence>
<name>A0A9K3GG43_9EUKA</name>
<dbReference type="OrthoDB" id="676979at2759"/>
<dbReference type="InterPro" id="IPR001611">
    <property type="entry name" value="Leu-rich_rpt"/>
</dbReference>
<dbReference type="InterPro" id="IPR032675">
    <property type="entry name" value="LRR_dom_sf"/>
</dbReference>
<dbReference type="SUPFAM" id="SSF52058">
    <property type="entry name" value="L domain-like"/>
    <property type="match status" value="1"/>
</dbReference>
<dbReference type="InterPro" id="IPR013210">
    <property type="entry name" value="LRR_N_plant-typ"/>
</dbReference>
<accession>A0A9K3GG43</accession>
<dbReference type="PANTHER" id="PTHR48059">
    <property type="entry name" value="POLYGALACTURONASE INHIBITOR 1"/>
    <property type="match status" value="1"/>
</dbReference>
<protein>
    <recommendedName>
        <fullName evidence="3">Leucine-rich repeat-containing N-terminal plant-type domain-containing protein</fullName>
    </recommendedName>
</protein>
<proteinExistence type="inferred from homology"/>
<evidence type="ECO:0000313" key="4">
    <source>
        <dbReference type="EMBL" id="GIQ81613.1"/>
    </source>
</evidence>
<keyword evidence="5" id="KW-1185">Reference proteome</keyword>
<evidence type="ECO:0000259" key="3">
    <source>
        <dbReference type="Pfam" id="PF08263"/>
    </source>
</evidence>
<evidence type="ECO:0000313" key="5">
    <source>
        <dbReference type="Proteomes" id="UP000265618"/>
    </source>
</evidence>
<feature type="domain" description="Leucine-rich repeat-containing N-terminal plant-type" evidence="3">
    <location>
        <begin position="335"/>
        <end position="372"/>
    </location>
</feature>
<comment type="similarity">
    <text evidence="2">Belongs to the polygalacturonase-inhibiting protein family.</text>
</comment>
<comment type="caution">
    <text evidence="4">The sequence shown here is derived from an EMBL/GenBank/DDBJ whole genome shotgun (WGS) entry which is preliminary data.</text>
</comment>
<dbReference type="AlphaFoldDB" id="A0A9K3GG43"/>
<dbReference type="Pfam" id="PF00560">
    <property type="entry name" value="LRR_1"/>
    <property type="match status" value="1"/>
</dbReference>